<dbReference type="STRING" id="1505907.TEU_03375"/>
<gene>
    <name evidence="1" type="ORF">TEU_03375</name>
</gene>
<dbReference type="AlphaFoldDB" id="A0A097QSM2"/>
<dbReference type="Proteomes" id="UP000029980">
    <property type="component" value="Chromosome"/>
</dbReference>
<proteinExistence type="predicted"/>
<sequence>MVESKTNIFEELKDTEKVEFKRYRLEDKCGEFFLVVVRYSDEIQVWKERFINFTTPDELNSEKERDEHLVLYPIYLKQFFRGWDW</sequence>
<dbReference type="RefSeq" id="WP_050002442.1">
    <property type="nucleotide sequence ID" value="NZ_CP008887.1"/>
</dbReference>
<dbReference type="EMBL" id="CP008887">
    <property type="protein sequence ID" value="AIU69462.1"/>
    <property type="molecule type" value="Genomic_DNA"/>
</dbReference>
<reference evidence="1 2" key="1">
    <citation type="journal article" date="2015" name="Int. J. Syst. Evol. Microbiol.">
        <title>Thermococcus eurythermalis sp. nov., a conditional piezophilic hyperthermophilic archaeon with a wide temperature range isolated from an oil-immersed chimney in the Guaymas Basin.</title>
        <authorList>
            <person name="Zhao W."/>
            <person name="Zeng X."/>
            <person name="Xiao X."/>
        </authorList>
    </citation>
    <scope>NUCLEOTIDE SEQUENCE [LARGE SCALE GENOMIC DNA]</scope>
    <source>
        <strain evidence="1 2">A501</strain>
    </source>
</reference>
<keyword evidence="2" id="KW-1185">Reference proteome</keyword>
<protein>
    <submittedName>
        <fullName evidence="1">Uncharacterized protein</fullName>
    </submittedName>
</protein>
<dbReference type="GeneID" id="25152475"/>
<organism evidence="1 2">
    <name type="scientific">Thermococcus eurythermalis</name>
    <dbReference type="NCBI Taxonomy" id="1505907"/>
    <lineage>
        <taxon>Archaea</taxon>
        <taxon>Methanobacteriati</taxon>
        <taxon>Methanobacteriota</taxon>
        <taxon>Thermococci</taxon>
        <taxon>Thermococcales</taxon>
        <taxon>Thermococcaceae</taxon>
        <taxon>Thermococcus</taxon>
    </lineage>
</organism>
<dbReference type="HOGENOM" id="CLU_2505127_0_0_2"/>
<evidence type="ECO:0000313" key="2">
    <source>
        <dbReference type="Proteomes" id="UP000029980"/>
    </source>
</evidence>
<dbReference type="KEGG" id="teu:TEU_03375"/>
<name>A0A097QSM2_9EURY</name>
<accession>A0A097QSM2</accession>
<evidence type="ECO:0000313" key="1">
    <source>
        <dbReference type="EMBL" id="AIU69462.1"/>
    </source>
</evidence>